<dbReference type="InterPro" id="IPR034215">
    <property type="entry name" value="RBM42_RRM"/>
</dbReference>
<keyword evidence="6" id="KW-1185">Reference proteome</keyword>
<sequence>MDRERREQVVPEAHQRPYRRPNPVSDYEQWDTEMEGGQQQFFPPPPPPPGPPPMAALMAGGVTSTVPSGARTPPPPPPESAAEHQQFRKMKRTIIRKAADETWEDRTLLEWPENDYRMFCGDLGTEVTDDMLTRAFSKYASFNKAKVVKDNRTHKTKGYGFVSFSDPDDYLKAYKEMHGQYVGSRPIKLKKSKWQERSFYNKKNKNKHII</sequence>
<feature type="region of interest" description="Disordered" evidence="3">
    <location>
        <begin position="1"/>
        <end position="85"/>
    </location>
</feature>
<dbReference type="Proteomes" id="UP001141327">
    <property type="component" value="Unassembled WGS sequence"/>
</dbReference>
<dbReference type="PANTHER" id="PTHR47640">
    <property type="entry name" value="TRNA SELENOCYSTEINE 1-ASSOCIATED PROTEIN 1-RELATED-RELATED"/>
    <property type="match status" value="1"/>
</dbReference>
<dbReference type="Pfam" id="PF00076">
    <property type="entry name" value="RRM_1"/>
    <property type="match status" value="1"/>
</dbReference>
<reference evidence="5" key="1">
    <citation type="journal article" date="2022" name="bioRxiv">
        <title>Genomics of Preaxostyla Flagellates Illuminates Evolutionary Transitions and the Path Towards Mitochondrial Loss.</title>
        <authorList>
            <person name="Novak L.V.F."/>
            <person name="Treitli S.C."/>
            <person name="Pyrih J."/>
            <person name="Halakuc P."/>
            <person name="Pipaliya S.V."/>
            <person name="Vacek V."/>
            <person name="Brzon O."/>
            <person name="Soukal P."/>
            <person name="Eme L."/>
            <person name="Dacks J.B."/>
            <person name="Karnkowska A."/>
            <person name="Elias M."/>
            <person name="Hampl V."/>
        </authorList>
    </citation>
    <scope>NUCLEOTIDE SEQUENCE</scope>
    <source>
        <strain evidence="5">RCP-MX</strain>
    </source>
</reference>
<gene>
    <name evidence="5" type="ORF">PAPYR_1178</name>
</gene>
<evidence type="ECO:0000259" key="4">
    <source>
        <dbReference type="PROSITE" id="PS50102"/>
    </source>
</evidence>
<evidence type="ECO:0000313" key="5">
    <source>
        <dbReference type="EMBL" id="KAJ4462016.1"/>
    </source>
</evidence>
<dbReference type="InterPro" id="IPR000504">
    <property type="entry name" value="RRM_dom"/>
</dbReference>
<keyword evidence="1 2" id="KW-0694">RNA-binding</keyword>
<dbReference type="PANTHER" id="PTHR47640:SF11">
    <property type="entry name" value="RNA-BINDING PROTEIN 42"/>
    <property type="match status" value="1"/>
</dbReference>
<feature type="domain" description="RRM" evidence="4">
    <location>
        <begin position="116"/>
        <end position="194"/>
    </location>
</feature>
<dbReference type="Gene3D" id="3.30.70.330">
    <property type="match status" value="1"/>
</dbReference>
<name>A0ABQ8UV97_9EUKA</name>
<feature type="compositionally biased region" description="Basic and acidic residues" evidence="3">
    <location>
        <begin position="1"/>
        <end position="15"/>
    </location>
</feature>
<dbReference type="SUPFAM" id="SSF101447">
    <property type="entry name" value="Formin homology 2 domain (FH2 domain)"/>
    <property type="match status" value="1"/>
</dbReference>
<dbReference type="InterPro" id="IPR050825">
    <property type="entry name" value="RBM42_RBP45_47-like"/>
</dbReference>
<dbReference type="SUPFAM" id="SSF54928">
    <property type="entry name" value="RNA-binding domain, RBD"/>
    <property type="match status" value="1"/>
</dbReference>
<evidence type="ECO:0000256" key="2">
    <source>
        <dbReference type="PROSITE-ProRule" id="PRU00176"/>
    </source>
</evidence>
<proteinExistence type="predicted"/>
<evidence type="ECO:0000313" key="6">
    <source>
        <dbReference type="Proteomes" id="UP001141327"/>
    </source>
</evidence>
<dbReference type="CDD" id="cd12383">
    <property type="entry name" value="RRM_RBM42"/>
    <property type="match status" value="1"/>
</dbReference>
<dbReference type="InterPro" id="IPR012677">
    <property type="entry name" value="Nucleotide-bd_a/b_plait_sf"/>
</dbReference>
<evidence type="ECO:0000256" key="3">
    <source>
        <dbReference type="SAM" id="MobiDB-lite"/>
    </source>
</evidence>
<protein>
    <submittedName>
        <fullName evidence="5">RNA-binding protein 42</fullName>
    </submittedName>
</protein>
<feature type="compositionally biased region" description="Pro residues" evidence="3">
    <location>
        <begin position="42"/>
        <end position="54"/>
    </location>
</feature>
<comment type="caution">
    <text evidence="5">The sequence shown here is derived from an EMBL/GenBank/DDBJ whole genome shotgun (WGS) entry which is preliminary data.</text>
</comment>
<evidence type="ECO:0000256" key="1">
    <source>
        <dbReference type="ARBA" id="ARBA00022884"/>
    </source>
</evidence>
<organism evidence="5 6">
    <name type="scientific">Paratrimastix pyriformis</name>
    <dbReference type="NCBI Taxonomy" id="342808"/>
    <lineage>
        <taxon>Eukaryota</taxon>
        <taxon>Metamonada</taxon>
        <taxon>Preaxostyla</taxon>
        <taxon>Paratrimastigidae</taxon>
        <taxon>Paratrimastix</taxon>
    </lineage>
</organism>
<dbReference type="SMART" id="SM00360">
    <property type="entry name" value="RRM"/>
    <property type="match status" value="1"/>
</dbReference>
<dbReference type="PROSITE" id="PS50102">
    <property type="entry name" value="RRM"/>
    <property type="match status" value="1"/>
</dbReference>
<dbReference type="EMBL" id="JAPMOS010000004">
    <property type="protein sequence ID" value="KAJ4462016.1"/>
    <property type="molecule type" value="Genomic_DNA"/>
</dbReference>
<dbReference type="InterPro" id="IPR035979">
    <property type="entry name" value="RBD_domain_sf"/>
</dbReference>
<accession>A0ABQ8UV97</accession>